<dbReference type="InterPro" id="IPR007345">
    <property type="entry name" value="Polysacch_pyruvyl_Trfase"/>
</dbReference>
<accession>A0A919F6Y9</accession>
<organism evidence="2 3">
    <name type="scientific">Xanthomonas boreopolis</name>
    <dbReference type="NCBI Taxonomy" id="86183"/>
    <lineage>
        <taxon>Bacteria</taxon>
        <taxon>Pseudomonadati</taxon>
        <taxon>Pseudomonadota</taxon>
        <taxon>Gammaproteobacteria</taxon>
        <taxon>Lysobacterales</taxon>
        <taxon>Lysobacteraceae</taxon>
        <taxon>Xanthomonas</taxon>
    </lineage>
</organism>
<comment type="caution">
    <text evidence="2">The sequence shown here is derived from an EMBL/GenBank/DDBJ whole genome shotgun (WGS) entry which is preliminary data.</text>
</comment>
<reference evidence="2" key="2">
    <citation type="submission" date="2020-09" db="EMBL/GenBank/DDBJ databases">
        <authorList>
            <person name="Sun Q."/>
            <person name="Ohkuma M."/>
        </authorList>
    </citation>
    <scope>NUCLEOTIDE SEQUENCE</scope>
    <source>
        <strain evidence="2">JCM 13306</strain>
    </source>
</reference>
<keyword evidence="3" id="KW-1185">Reference proteome</keyword>
<name>A0A919F6Y9_9XANT</name>
<evidence type="ECO:0000313" key="2">
    <source>
        <dbReference type="EMBL" id="GHH51579.1"/>
    </source>
</evidence>
<dbReference type="AlphaFoldDB" id="A0A919F6Y9"/>
<reference evidence="2" key="1">
    <citation type="journal article" date="2014" name="Int. J. Syst. Evol. Microbiol.">
        <title>Complete genome sequence of Corynebacterium casei LMG S-19264T (=DSM 44701T), isolated from a smear-ripened cheese.</title>
        <authorList>
            <consortium name="US DOE Joint Genome Institute (JGI-PGF)"/>
            <person name="Walter F."/>
            <person name="Albersmeier A."/>
            <person name="Kalinowski J."/>
            <person name="Ruckert C."/>
        </authorList>
    </citation>
    <scope>NUCLEOTIDE SEQUENCE</scope>
    <source>
        <strain evidence="2">JCM 13306</strain>
    </source>
</reference>
<dbReference type="Pfam" id="PF04230">
    <property type="entry name" value="PS_pyruv_trans"/>
    <property type="match status" value="1"/>
</dbReference>
<sequence>MGLLEFLVEKRERQTLFWWKPKIGVNVGDQLSRVVVQAMLGTRDLDLLSPTVTPGKRLTAIGSVLHFARTGDIVWGSGVNGKVPISSHKFKSLDVRSVRGPRTRSFLMERGIDVPQIYGDPGLLFPLFLPSQFIPIGQKRDYVVIPHLNEPIEKYKAFSENLLRPSMRPAHFVHELINAKFVVSSSLHGLILAEAYGVPAIYLDWGNGEDLLKYNDYYEGTGRMVWRKGRSVEECLDIGRGAGDFDLKEIQRGLIKSFPFDMWA</sequence>
<gene>
    <name evidence="2" type="primary">gumL</name>
    <name evidence="2" type="ORF">GCM10009090_14130</name>
</gene>
<proteinExistence type="predicted"/>
<evidence type="ECO:0000313" key="3">
    <source>
        <dbReference type="Proteomes" id="UP000623958"/>
    </source>
</evidence>
<evidence type="ECO:0000259" key="1">
    <source>
        <dbReference type="Pfam" id="PF04230"/>
    </source>
</evidence>
<dbReference type="EMBL" id="BNBA01000008">
    <property type="protein sequence ID" value="GHH51579.1"/>
    <property type="molecule type" value="Genomic_DNA"/>
</dbReference>
<feature type="domain" description="Polysaccharide pyruvyl transferase" evidence="1">
    <location>
        <begin position="59"/>
        <end position="206"/>
    </location>
</feature>
<protein>
    <submittedName>
        <fullName evidence="2">GumL protein</fullName>
    </submittedName>
</protein>
<dbReference type="Proteomes" id="UP000623958">
    <property type="component" value="Unassembled WGS sequence"/>
</dbReference>